<evidence type="ECO:0000313" key="1">
    <source>
        <dbReference type="EMBL" id="MCM2575862.1"/>
    </source>
</evidence>
<protein>
    <submittedName>
        <fullName evidence="1">PD-(D/E)XK motif protein</fullName>
    </submittedName>
</protein>
<dbReference type="Pfam" id="PF14390">
    <property type="entry name" value="DUF4420"/>
    <property type="match status" value="1"/>
</dbReference>
<organism evidence="1 2">
    <name type="scientific">Streptomyces meridianus</name>
    <dbReference type="NCBI Taxonomy" id="2938945"/>
    <lineage>
        <taxon>Bacteria</taxon>
        <taxon>Bacillati</taxon>
        <taxon>Actinomycetota</taxon>
        <taxon>Actinomycetes</taxon>
        <taxon>Kitasatosporales</taxon>
        <taxon>Streptomycetaceae</taxon>
        <taxon>Streptomyces</taxon>
    </lineage>
</organism>
<dbReference type="Proteomes" id="UP001167160">
    <property type="component" value="Unassembled WGS sequence"/>
</dbReference>
<proteinExistence type="predicted"/>
<comment type="caution">
    <text evidence="1">The sequence shown here is derived from an EMBL/GenBank/DDBJ whole genome shotgun (WGS) entry which is preliminary data.</text>
</comment>
<reference evidence="1" key="1">
    <citation type="journal article" date="2023" name="Int. J. Syst. Evol. Microbiol.">
        <title>Streptomyces meridianus sp. nov. isolated from brackish water of the Tagus estuary in Alcochete, Portugal.</title>
        <authorList>
            <person name="Santos J.D.N."/>
            <person name="Klimek D."/>
            <person name="Calusinska M."/>
            <person name="Lobo Da Cunha A."/>
            <person name="Catita J."/>
            <person name="Goncalves H."/>
            <person name="Gonzalez I."/>
            <person name="Reyes F."/>
            <person name="Lage O.M."/>
        </authorList>
    </citation>
    <scope>NUCLEOTIDE SEQUENCE</scope>
    <source>
        <strain evidence="1">MTZ3.1</strain>
    </source>
</reference>
<gene>
    <name evidence="1" type="ORF">M1E25_00570</name>
</gene>
<accession>A0ABT0WZW8</accession>
<dbReference type="RefSeq" id="WP_251407650.1">
    <property type="nucleotide sequence ID" value="NZ_JAMQGM010000001.1"/>
</dbReference>
<sequence>MTSEPSEQLYASWEKVKPFIEARRSATLLLNGARSPRVDYCVTDDGSIALELELASRQRVPSSPIPLVRTEEIFRNGLRMARLRLTQQGLLRDFHDMLNAVADRVIVHRRTPDQAFNETVRAWRALLEKPRQLSTEKRIGVIGELMLLAVVAETTGWPSAVDSWKGPAGEEHDFGLPGYDVEVKTTSSEQRHHEIQGLGQLTPSPGRPLWLVSVQLTRGGTHGRTLAERIEEIRRRLSEESPVHLDRFDGRLAAVGWSVDQPDGERWSLRSAALALPVDDRLPRLDDGLFESLPTDHRTRIDHITYRIDLTGLMPGSSLPTELATLQQL</sequence>
<dbReference type="InterPro" id="IPR025534">
    <property type="entry name" value="DUF4420"/>
</dbReference>
<dbReference type="EMBL" id="JAMQGM010000001">
    <property type="protein sequence ID" value="MCM2575862.1"/>
    <property type="molecule type" value="Genomic_DNA"/>
</dbReference>
<evidence type="ECO:0000313" key="2">
    <source>
        <dbReference type="Proteomes" id="UP001167160"/>
    </source>
</evidence>
<name>A0ABT0WZW8_9ACTN</name>
<keyword evidence="2" id="KW-1185">Reference proteome</keyword>